<dbReference type="PANTHER" id="PTHR15629:SF2">
    <property type="entry name" value="SH3 DOMAIN-CONTAINING YSC84-LIKE PROTEIN 1"/>
    <property type="match status" value="1"/>
</dbReference>
<organism evidence="4 5">
    <name type="scientific">Caldovatus sediminis</name>
    <dbReference type="NCBI Taxonomy" id="2041189"/>
    <lineage>
        <taxon>Bacteria</taxon>
        <taxon>Pseudomonadati</taxon>
        <taxon>Pseudomonadota</taxon>
        <taxon>Alphaproteobacteria</taxon>
        <taxon>Acetobacterales</taxon>
        <taxon>Roseomonadaceae</taxon>
        <taxon>Caldovatus</taxon>
    </lineage>
</organism>
<sequence>MRRLVILAGLRVAALATLLLAIPAAARAQAEQQALVDRATLAVQEIMQADRPTEAANFLRRARAVMVCPRVFRAGFIFGGEGGDCVLLARDGAGSWSSPAFYGIASGSFGLQIGVQDAQVMMIILTERGLNALLDSQFKISADASVAIAHIGAGIEGGTTAAVGADIVTFARARGLYAGLTLEGSILTQRSAWNRAYYGRDVSPRQIVVEMAVHNPGSDPLRGVLLRFGGAQAPMGMAPPSGAMGGGQFPGAPPPHGGMVGSGGPAMPGTVERESLPPPPGGAVR</sequence>
<dbReference type="AlphaFoldDB" id="A0A8J2ZA25"/>
<dbReference type="PANTHER" id="PTHR15629">
    <property type="entry name" value="SH3YL1 PROTEIN"/>
    <property type="match status" value="1"/>
</dbReference>
<dbReference type="InterPro" id="IPR051702">
    <property type="entry name" value="SH3_domain_YSC84-like"/>
</dbReference>
<evidence type="ECO:0000313" key="4">
    <source>
        <dbReference type="EMBL" id="GGG27095.1"/>
    </source>
</evidence>
<evidence type="ECO:0000259" key="3">
    <source>
        <dbReference type="Pfam" id="PF04366"/>
    </source>
</evidence>
<feature type="compositionally biased region" description="Pro residues" evidence="1">
    <location>
        <begin position="276"/>
        <end position="285"/>
    </location>
</feature>
<keyword evidence="5" id="KW-1185">Reference proteome</keyword>
<evidence type="ECO:0000256" key="1">
    <source>
        <dbReference type="SAM" id="MobiDB-lite"/>
    </source>
</evidence>
<feature type="chain" id="PRO_5035315950" description="Ysc84 actin-binding domain-containing protein" evidence="2">
    <location>
        <begin position="29"/>
        <end position="285"/>
    </location>
</feature>
<dbReference type="Proteomes" id="UP000597507">
    <property type="component" value="Unassembled WGS sequence"/>
</dbReference>
<comment type="caution">
    <text evidence="4">The sequence shown here is derived from an EMBL/GenBank/DDBJ whole genome shotgun (WGS) entry which is preliminary data.</text>
</comment>
<feature type="region of interest" description="Disordered" evidence="1">
    <location>
        <begin position="239"/>
        <end position="285"/>
    </location>
</feature>
<feature type="signal peptide" evidence="2">
    <location>
        <begin position="1"/>
        <end position="28"/>
    </location>
</feature>
<dbReference type="Pfam" id="PF04366">
    <property type="entry name" value="Ysc84"/>
    <property type="match status" value="1"/>
</dbReference>
<gene>
    <name evidence="4" type="ORF">GCM10010964_13770</name>
</gene>
<dbReference type="GO" id="GO:0035091">
    <property type="term" value="F:phosphatidylinositol binding"/>
    <property type="evidence" value="ECO:0007669"/>
    <property type="project" value="TreeGrafter"/>
</dbReference>
<dbReference type="RefSeq" id="WP_188899267.1">
    <property type="nucleotide sequence ID" value="NZ_BMKS01000003.1"/>
</dbReference>
<keyword evidence="2" id="KW-0732">Signal</keyword>
<name>A0A8J2ZA25_9PROT</name>
<dbReference type="CDD" id="cd11524">
    <property type="entry name" value="SYLF"/>
    <property type="match status" value="1"/>
</dbReference>
<feature type="domain" description="Ysc84 actin-binding" evidence="3">
    <location>
        <begin position="106"/>
        <end position="225"/>
    </location>
</feature>
<evidence type="ECO:0000313" key="5">
    <source>
        <dbReference type="Proteomes" id="UP000597507"/>
    </source>
</evidence>
<dbReference type="InterPro" id="IPR007461">
    <property type="entry name" value="Ysc84_actin-binding"/>
</dbReference>
<reference evidence="4 5" key="1">
    <citation type="journal article" date="2014" name="Int. J. Syst. Evol. Microbiol.">
        <title>Complete genome sequence of Corynebacterium casei LMG S-19264T (=DSM 44701T), isolated from a smear-ripened cheese.</title>
        <authorList>
            <consortium name="US DOE Joint Genome Institute (JGI-PGF)"/>
            <person name="Walter F."/>
            <person name="Albersmeier A."/>
            <person name="Kalinowski J."/>
            <person name="Ruckert C."/>
        </authorList>
    </citation>
    <scope>NUCLEOTIDE SEQUENCE [LARGE SCALE GENOMIC DNA]</scope>
    <source>
        <strain evidence="4 5">CGMCC 1.16330</strain>
    </source>
</reference>
<accession>A0A8J2ZA25</accession>
<evidence type="ECO:0000256" key="2">
    <source>
        <dbReference type="SAM" id="SignalP"/>
    </source>
</evidence>
<protein>
    <recommendedName>
        <fullName evidence="3">Ysc84 actin-binding domain-containing protein</fullName>
    </recommendedName>
</protein>
<proteinExistence type="predicted"/>
<dbReference type="EMBL" id="BMKS01000003">
    <property type="protein sequence ID" value="GGG27095.1"/>
    <property type="molecule type" value="Genomic_DNA"/>
</dbReference>